<evidence type="ECO:0000256" key="4">
    <source>
        <dbReference type="ARBA" id="ARBA00023136"/>
    </source>
</evidence>
<dbReference type="OrthoDB" id="159299at2759"/>
<dbReference type="EMBL" id="CP033149">
    <property type="protein sequence ID" value="AYO42430.1"/>
    <property type="molecule type" value="Genomic_DNA"/>
</dbReference>
<name>A0A3G2S399_MALR7</name>
<keyword evidence="7" id="KW-1185">Reference proteome</keyword>
<dbReference type="PANTHER" id="PTHR15371:SF0">
    <property type="entry name" value="SD19278P"/>
    <property type="match status" value="1"/>
</dbReference>
<dbReference type="PANTHER" id="PTHR15371">
    <property type="entry name" value="TIM23"/>
    <property type="match status" value="1"/>
</dbReference>
<reference evidence="6 7" key="1">
    <citation type="submission" date="2018-10" db="EMBL/GenBank/DDBJ databases">
        <title>Complete genome sequence of Malassezia restricta CBS 7877.</title>
        <authorList>
            <person name="Morand S.C."/>
            <person name="Bertignac M."/>
            <person name="Iltis A."/>
            <person name="Kolder I."/>
            <person name="Pirovano W."/>
            <person name="Jourdain R."/>
            <person name="Clavaud C."/>
        </authorList>
    </citation>
    <scope>NUCLEOTIDE SEQUENCE [LARGE SCALE GENOMIC DNA]</scope>
    <source>
        <strain evidence="6 7">CBS 7877</strain>
    </source>
</reference>
<dbReference type="Proteomes" id="UP000269793">
    <property type="component" value="Chromosome II"/>
</dbReference>
<proteinExistence type="predicted"/>
<accession>A0A3G2S399</accession>
<dbReference type="GO" id="GO:0030150">
    <property type="term" value="P:protein import into mitochondrial matrix"/>
    <property type="evidence" value="ECO:0007669"/>
    <property type="project" value="TreeGrafter"/>
</dbReference>
<dbReference type="Pfam" id="PF02466">
    <property type="entry name" value="Tim17"/>
    <property type="match status" value="1"/>
</dbReference>
<dbReference type="GO" id="GO:0008320">
    <property type="term" value="F:protein transmembrane transporter activity"/>
    <property type="evidence" value="ECO:0007669"/>
    <property type="project" value="TreeGrafter"/>
</dbReference>
<keyword evidence="4" id="KW-0472">Membrane</keyword>
<evidence type="ECO:0000256" key="1">
    <source>
        <dbReference type="ARBA" id="ARBA00004141"/>
    </source>
</evidence>
<protein>
    <submittedName>
        <fullName evidence="6">Mitochondrial import inner membrane translocase subunit tim23</fullName>
    </submittedName>
</protein>
<organism evidence="6 7">
    <name type="scientific">Malassezia restricta (strain ATCC 96810 / NBRC 103918 / CBS 7877)</name>
    <name type="common">Seborrheic dermatitis infection agent</name>
    <dbReference type="NCBI Taxonomy" id="425264"/>
    <lineage>
        <taxon>Eukaryota</taxon>
        <taxon>Fungi</taxon>
        <taxon>Dikarya</taxon>
        <taxon>Basidiomycota</taxon>
        <taxon>Ustilaginomycotina</taxon>
        <taxon>Malasseziomycetes</taxon>
        <taxon>Malasseziales</taxon>
        <taxon>Malasseziaceae</taxon>
        <taxon>Malassezia</taxon>
    </lineage>
</organism>
<dbReference type="AlphaFoldDB" id="A0A3G2S399"/>
<dbReference type="InterPro" id="IPR045238">
    <property type="entry name" value="Tim23-like"/>
</dbReference>
<comment type="subcellular location">
    <subcellularLocation>
        <location evidence="1">Membrane</location>
        <topology evidence="1">Multi-pass membrane protein</topology>
    </subcellularLocation>
</comment>
<keyword evidence="3" id="KW-1133">Transmembrane helix</keyword>
<feature type="region of interest" description="Disordered" evidence="5">
    <location>
        <begin position="1"/>
        <end position="25"/>
    </location>
</feature>
<evidence type="ECO:0000313" key="6">
    <source>
        <dbReference type="EMBL" id="AYO42430.1"/>
    </source>
</evidence>
<dbReference type="GO" id="GO:0005744">
    <property type="term" value="C:TIM23 mitochondrial import inner membrane translocase complex"/>
    <property type="evidence" value="ECO:0007669"/>
    <property type="project" value="TreeGrafter"/>
</dbReference>
<evidence type="ECO:0000313" key="7">
    <source>
        <dbReference type="Proteomes" id="UP000269793"/>
    </source>
</evidence>
<keyword evidence="2" id="KW-0812">Transmembrane</keyword>
<dbReference type="VEuPathDB" id="FungiDB:DNF11_1480"/>
<evidence type="ECO:0000256" key="5">
    <source>
        <dbReference type="SAM" id="MobiDB-lite"/>
    </source>
</evidence>
<evidence type="ECO:0000256" key="2">
    <source>
        <dbReference type="ARBA" id="ARBA00022692"/>
    </source>
</evidence>
<sequence>MWPFSSSSERAAPPATADVPASNDATEYLRTHSFEKSAPADAATHQEAPTAAGLLRNTALDPAKLHPFANIKDDLEYLDFDEGKPIEGGKTLIHTNNFTDALCYGTGTTYAGGLALGALVGLREGMTRPLGVDSPTFRLRMNAILNQVSRRASLLSNSGGVLAMTYNIFDGTIDYYRGKHDIWGSVAAGALTGALFRCTAGVRSMLVSSTIMMGVAATWTACKQSFL</sequence>
<evidence type="ECO:0000256" key="3">
    <source>
        <dbReference type="ARBA" id="ARBA00022989"/>
    </source>
</evidence>
<dbReference type="STRING" id="425264.A0A3G2S399"/>
<gene>
    <name evidence="6" type="primary">tim23</name>
    <name evidence="6" type="ORF">DNF11_1480</name>
</gene>